<feature type="chain" id="PRO_5045326025" evidence="1">
    <location>
        <begin position="22"/>
        <end position="88"/>
    </location>
</feature>
<accession>A0ABS9WCP5</accession>
<evidence type="ECO:0000256" key="1">
    <source>
        <dbReference type="SAM" id="SignalP"/>
    </source>
</evidence>
<reference evidence="2 3" key="1">
    <citation type="submission" date="2022-03" db="EMBL/GenBank/DDBJ databases">
        <title>Complete genome analysis of Roseomonas KG 17.1 : a prolific producer of plant growth promoters.</title>
        <authorList>
            <person name="Saadouli I."/>
            <person name="Najjari A."/>
            <person name="Mosbah A."/>
            <person name="Ouzari H.I."/>
        </authorList>
    </citation>
    <scope>NUCLEOTIDE SEQUENCE [LARGE SCALE GENOMIC DNA]</scope>
    <source>
        <strain evidence="2 3">KG17-1</strain>
    </source>
</reference>
<evidence type="ECO:0000313" key="2">
    <source>
        <dbReference type="EMBL" id="MCI0756414.1"/>
    </source>
</evidence>
<proteinExistence type="predicted"/>
<dbReference type="EMBL" id="JALBUU010000125">
    <property type="protein sequence ID" value="MCI0756414.1"/>
    <property type="molecule type" value="Genomic_DNA"/>
</dbReference>
<sequence length="88" mass="10075">MRRRRWMVVGLMLPWILPAAAQTPPGRVTLFQELDQSMEALLNEGWTITDIAGNLGGVSYLLQKNNKWVTCQVITRREDSRSRCMALN</sequence>
<dbReference type="RefSeq" id="WP_120009693.1">
    <property type="nucleotide sequence ID" value="NZ_JALBUU010000125.1"/>
</dbReference>
<keyword evidence="1" id="KW-0732">Signal</keyword>
<name>A0ABS9WCP5_9PROT</name>
<dbReference type="Proteomes" id="UP001201985">
    <property type="component" value="Unassembled WGS sequence"/>
</dbReference>
<feature type="signal peptide" evidence="1">
    <location>
        <begin position="1"/>
        <end position="21"/>
    </location>
</feature>
<evidence type="ECO:0000313" key="3">
    <source>
        <dbReference type="Proteomes" id="UP001201985"/>
    </source>
</evidence>
<comment type="caution">
    <text evidence="2">The sequence shown here is derived from an EMBL/GenBank/DDBJ whole genome shotgun (WGS) entry which is preliminary data.</text>
</comment>
<protein>
    <submittedName>
        <fullName evidence="2">Uncharacterized protein</fullName>
    </submittedName>
</protein>
<organism evidence="2 3">
    <name type="scientific">Teichococcus vastitatis</name>
    <dbReference type="NCBI Taxonomy" id="2307076"/>
    <lineage>
        <taxon>Bacteria</taxon>
        <taxon>Pseudomonadati</taxon>
        <taxon>Pseudomonadota</taxon>
        <taxon>Alphaproteobacteria</taxon>
        <taxon>Acetobacterales</taxon>
        <taxon>Roseomonadaceae</taxon>
        <taxon>Roseomonas</taxon>
    </lineage>
</organism>
<keyword evidence="3" id="KW-1185">Reference proteome</keyword>
<gene>
    <name evidence="2" type="ORF">MON41_22505</name>
</gene>